<dbReference type="AlphaFoldDB" id="A0A2M8L3S3"/>
<evidence type="ECO:0000313" key="2">
    <source>
        <dbReference type="EMBL" id="PJE67574.1"/>
    </source>
</evidence>
<dbReference type="EMBL" id="PFEK01000031">
    <property type="protein sequence ID" value="PJE67574.1"/>
    <property type="molecule type" value="Genomic_DNA"/>
</dbReference>
<gene>
    <name evidence="2" type="ORF">COU95_01655</name>
</gene>
<evidence type="ECO:0000256" key="1">
    <source>
        <dbReference type="SAM" id="MobiDB-lite"/>
    </source>
</evidence>
<reference evidence="3" key="1">
    <citation type="submission" date="2017-09" db="EMBL/GenBank/DDBJ databases">
        <title>Depth-based differentiation of microbial function through sediment-hosted aquifers and enrichment of novel symbionts in the deep terrestrial subsurface.</title>
        <authorList>
            <person name="Probst A.J."/>
            <person name="Ladd B."/>
            <person name="Jarett J.K."/>
            <person name="Geller-Mcgrath D.E."/>
            <person name="Sieber C.M.K."/>
            <person name="Emerson J.B."/>
            <person name="Anantharaman K."/>
            <person name="Thomas B.C."/>
            <person name="Malmstrom R."/>
            <person name="Stieglmeier M."/>
            <person name="Klingl A."/>
            <person name="Woyke T."/>
            <person name="Ryan C.M."/>
            <person name="Banfield J.F."/>
        </authorList>
    </citation>
    <scope>NUCLEOTIDE SEQUENCE [LARGE SCALE GENOMIC DNA]</scope>
</reference>
<dbReference type="Proteomes" id="UP000231474">
    <property type="component" value="Unassembled WGS sequence"/>
</dbReference>
<feature type="region of interest" description="Disordered" evidence="1">
    <location>
        <begin position="37"/>
        <end position="68"/>
    </location>
</feature>
<protein>
    <submittedName>
        <fullName evidence="2">Uncharacterized protein</fullName>
    </submittedName>
</protein>
<proteinExistence type="predicted"/>
<name>A0A2M8L3S3_9BACT</name>
<evidence type="ECO:0000313" key="3">
    <source>
        <dbReference type="Proteomes" id="UP000231474"/>
    </source>
</evidence>
<sequence length="141" mass="15395">MPKQIIGETFEQLGQTVKQTGKQIVGEPGKVAETAARQAGIKPEPGIEQPQGKGLTPAQISQKREKERQKLSYLQAELKALQQKQTQELPKQIAGKPGFSKEQAIKQIKLEEEGKKKLPPVVEMAKKKGGTGERKIMGVSG</sequence>
<organism evidence="2 3">
    <name type="scientific">Candidatus Shapirobacteria bacterium CG10_big_fil_rev_8_21_14_0_10_40_9</name>
    <dbReference type="NCBI Taxonomy" id="1974888"/>
    <lineage>
        <taxon>Bacteria</taxon>
        <taxon>Candidatus Shapironibacteriota</taxon>
    </lineage>
</organism>
<accession>A0A2M8L3S3</accession>
<comment type="caution">
    <text evidence="2">The sequence shown here is derived from an EMBL/GenBank/DDBJ whole genome shotgun (WGS) entry which is preliminary data.</text>
</comment>